<dbReference type="PROSITE" id="PS50977">
    <property type="entry name" value="HTH_TETR_2"/>
    <property type="match status" value="1"/>
</dbReference>
<accession>A0A386ZEV0</accession>
<organism evidence="4 5">
    <name type="scientific">Nocardia yunnanensis</name>
    <dbReference type="NCBI Taxonomy" id="2382165"/>
    <lineage>
        <taxon>Bacteria</taxon>
        <taxon>Bacillati</taxon>
        <taxon>Actinomycetota</taxon>
        <taxon>Actinomycetes</taxon>
        <taxon>Mycobacteriales</taxon>
        <taxon>Nocardiaceae</taxon>
        <taxon>Nocardia</taxon>
    </lineage>
</organism>
<evidence type="ECO:0000313" key="5">
    <source>
        <dbReference type="Proteomes" id="UP000267164"/>
    </source>
</evidence>
<reference evidence="4 5" key="1">
    <citation type="submission" date="2018-09" db="EMBL/GenBank/DDBJ databases">
        <title>Nocardia yunnanensis sp. nov., an actinomycete isolated from a soil sample.</title>
        <authorList>
            <person name="Zhang J."/>
        </authorList>
    </citation>
    <scope>NUCLEOTIDE SEQUENCE [LARGE SCALE GENOMIC DNA]</scope>
    <source>
        <strain evidence="4 5">CFHS0054</strain>
    </source>
</reference>
<dbReference type="InterPro" id="IPR050109">
    <property type="entry name" value="HTH-type_TetR-like_transc_reg"/>
</dbReference>
<evidence type="ECO:0000256" key="2">
    <source>
        <dbReference type="PROSITE-ProRule" id="PRU00335"/>
    </source>
</evidence>
<dbReference type="GO" id="GO:0003700">
    <property type="term" value="F:DNA-binding transcription factor activity"/>
    <property type="evidence" value="ECO:0007669"/>
    <property type="project" value="TreeGrafter"/>
</dbReference>
<dbReference type="Gene3D" id="1.10.357.10">
    <property type="entry name" value="Tetracycline Repressor, domain 2"/>
    <property type="match status" value="1"/>
</dbReference>
<name>A0A386ZEV0_9NOCA</name>
<evidence type="ECO:0000313" key="4">
    <source>
        <dbReference type="EMBL" id="AYF76038.1"/>
    </source>
</evidence>
<sequence length="239" mass="26039">MLVRIVVDRAEATGGRWGEHNTERRRAIIAAYVELIEESQPGADIPLQVIADRAGVKRSVVYRHFDDRGDLDAKTREFAVEQVVDLVMPDFDPAESLRGTIFRIVATYVGWVSVHARLHGWIERGPGSGDPAGKAVVGGTKAAVAERVAQLFTLAASVVGQQHPGIDPAAFAIVSLVDGGVTRWLETRPADLDETELTRLLADSIWALFDAMARARGFVVNPDRPIAELMADPPVRLES</sequence>
<dbReference type="SUPFAM" id="SSF46689">
    <property type="entry name" value="Homeodomain-like"/>
    <property type="match status" value="1"/>
</dbReference>
<keyword evidence="1 2" id="KW-0238">DNA-binding</keyword>
<dbReference type="InterPro" id="IPR001647">
    <property type="entry name" value="HTH_TetR"/>
</dbReference>
<protein>
    <submittedName>
        <fullName evidence="4">TetR/AcrR family transcriptional regulator</fullName>
    </submittedName>
</protein>
<evidence type="ECO:0000259" key="3">
    <source>
        <dbReference type="PROSITE" id="PS50977"/>
    </source>
</evidence>
<feature type="DNA-binding region" description="H-T-H motif" evidence="2">
    <location>
        <begin position="46"/>
        <end position="65"/>
    </location>
</feature>
<dbReference type="AlphaFoldDB" id="A0A386ZEV0"/>
<proteinExistence type="predicted"/>
<feature type="domain" description="HTH tetR-type" evidence="3">
    <location>
        <begin position="22"/>
        <end position="83"/>
    </location>
</feature>
<evidence type="ECO:0000256" key="1">
    <source>
        <dbReference type="ARBA" id="ARBA00023125"/>
    </source>
</evidence>
<dbReference type="KEGG" id="nyu:D7D52_21805"/>
<dbReference type="InterPro" id="IPR009057">
    <property type="entry name" value="Homeodomain-like_sf"/>
</dbReference>
<dbReference type="RefSeq" id="WP_120739155.1">
    <property type="nucleotide sequence ID" value="NZ_CP032568.1"/>
</dbReference>
<dbReference type="PANTHER" id="PTHR30055:SF160">
    <property type="entry name" value="TRANSCRIPTIONAL REGULATORY PROTEIN (PROBABLY ASNC-FAMILY)-RELATED"/>
    <property type="match status" value="1"/>
</dbReference>
<dbReference type="EMBL" id="CP032568">
    <property type="protein sequence ID" value="AYF76038.1"/>
    <property type="molecule type" value="Genomic_DNA"/>
</dbReference>
<dbReference type="Proteomes" id="UP000267164">
    <property type="component" value="Chromosome"/>
</dbReference>
<dbReference type="OrthoDB" id="4542604at2"/>
<gene>
    <name evidence="4" type="ORF">D7D52_21805</name>
</gene>
<dbReference type="GO" id="GO:0000976">
    <property type="term" value="F:transcription cis-regulatory region binding"/>
    <property type="evidence" value="ECO:0007669"/>
    <property type="project" value="TreeGrafter"/>
</dbReference>
<dbReference type="PANTHER" id="PTHR30055">
    <property type="entry name" value="HTH-TYPE TRANSCRIPTIONAL REGULATOR RUTR"/>
    <property type="match status" value="1"/>
</dbReference>
<keyword evidence="5" id="KW-1185">Reference proteome</keyword>